<reference evidence="1 2" key="1">
    <citation type="journal article" date="2021" name="Hortic Res">
        <title>High-quality reference genome and annotation aids understanding of berry development for evergreen blueberry (Vaccinium darrowii).</title>
        <authorList>
            <person name="Yu J."/>
            <person name="Hulse-Kemp A.M."/>
            <person name="Babiker E."/>
            <person name="Staton M."/>
        </authorList>
    </citation>
    <scope>NUCLEOTIDE SEQUENCE [LARGE SCALE GENOMIC DNA]</scope>
    <source>
        <strain evidence="2">cv. NJ 8807/NJ 8810</strain>
        <tissue evidence="1">Young leaf</tissue>
    </source>
</reference>
<dbReference type="EMBL" id="CM037153">
    <property type="protein sequence ID" value="KAH7857327.1"/>
    <property type="molecule type" value="Genomic_DNA"/>
</dbReference>
<protein>
    <submittedName>
        <fullName evidence="1">Uncharacterized protein</fullName>
    </submittedName>
</protein>
<keyword evidence="2" id="KW-1185">Reference proteome</keyword>
<dbReference type="Proteomes" id="UP000828048">
    <property type="component" value="Chromosome 3"/>
</dbReference>
<evidence type="ECO:0000313" key="1">
    <source>
        <dbReference type="EMBL" id="KAH7857327.1"/>
    </source>
</evidence>
<name>A0ACB7YUL9_9ERIC</name>
<gene>
    <name evidence="1" type="ORF">Vadar_011340</name>
</gene>
<organism evidence="1 2">
    <name type="scientific">Vaccinium darrowii</name>
    <dbReference type="NCBI Taxonomy" id="229202"/>
    <lineage>
        <taxon>Eukaryota</taxon>
        <taxon>Viridiplantae</taxon>
        <taxon>Streptophyta</taxon>
        <taxon>Embryophyta</taxon>
        <taxon>Tracheophyta</taxon>
        <taxon>Spermatophyta</taxon>
        <taxon>Magnoliopsida</taxon>
        <taxon>eudicotyledons</taxon>
        <taxon>Gunneridae</taxon>
        <taxon>Pentapetalae</taxon>
        <taxon>asterids</taxon>
        <taxon>Ericales</taxon>
        <taxon>Ericaceae</taxon>
        <taxon>Vaccinioideae</taxon>
        <taxon>Vaccinieae</taxon>
        <taxon>Vaccinium</taxon>
    </lineage>
</organism>
<accession>A0ACB7YUL9</accession>
<evidence type="ECO:0000313" key="2">
    <source>
        <dbReference type="Proteomes" id="UP000828048"/>
    </source>
</evidence>
<comment type="caution">
    <text evidence="1">The sequence shown here is derived from an EMBL/GenBank/DDBJ whole genome shotgun (WGS) entry which is preliminary data.</text>
</comment>
<proteinExistence type="predicted"/>
<sequence>MGVSCWWVWGLMLISNLSPFAYAIVESETKDSWIWFLELVTEDLQIVNNSAWTFISDKLKKSNSALGTCMPTSQTCTGGIELRKQLWVAARATTVQDFDKVMPTMKETDVEAFNWLAEKPPRQWSRSYYCTLNKCDLLVNNLCEGFNKDIKVARDKPIITMLEGIRCYLMKRMTTRKKKITEWENNICPNIIDKVEKYKKKCGSNGIPAQASHAISGKGRGRGTRGGRGNDSGTRGGRGKGGGSRAGRGRRGGSRGGRGQSGATYSNARCQPYWDTSCREASKLGTQAKSLPEIGEVAPYGWMLGAQAKGLRKVHELARDDVTRDDVVGDDSSLTLIMEKSRDMA</sequence>